<dbReference type="PANTHER" id="PTHR45891">
    <property type="entry name" value="ZINC FINGER HOMEOBOX PROTEIN"/>
    <property type="match status" value="1"/>
</dbReference>
<feature type="compositionally biased region" description="Basic and acidic residues" evidence="11">
    <location>
        <begin position="8"/>
        <end position="32"/>
    </location>
</feature>
<dbReference type="Gene3D" id="1.10.10.60">
    <property type="entry name" value="Homeodomain-like"/>
    <property type="match status" value="1"/>
</dbReference>
<reference evidence="13 14" key="1">
    <citation type="journal article" date="2010" name="PLoS Biol.">
        <title>Multi-platform next-generation sequencing of the domestic turkey (Meleagris gallopavo): genome assembly and analysis.</title>
        <authorList>
            <person name="Dalloul R.A."/>
            <person name="Long J.A."/>
            <person name="Zimin A.V."/>
            <person name="Aslam L."/>
            <person name="Beal K."/>
            <person name="Blomberg L.A."/>
            <person name="Bouffard P."/>
            <person name="Burt D.W."/>
            <person name="Crasta O."/>
            <person name="Crooijmans R.P."/>
            <person name="Cooper K."/>
            <person name="Coulombe R.A."/>
            <person name="De S."/>
            <person name="Delany M.E."/>
            <person name="Dodgson J.B."/>
            <person name="Dong J.J."/>
            <person name="Evans C."/>
            <person name="Frederickson K.M."/>
            <person name="Flicek P."/>
            <person name="Florea L."/>
            <person name="Folkerts O."/>
            <person name="Groenen M.A."/>
            <person name="Harkins T.T."/>
            <person name="Herrero J."/>
            <person name="Hoffmann S."/>
            <person name="Megens H.J."/>
            <person name="Jiang A."/>
            <person name="de Jong P."/>
            <person name="Kaiser P."/>
            <person name="Kim H."/>
            <person name="Kim K.W."/>
            <person name="Kim S."/>
            <person name="Langenberger D."/>
            <person name="Lee M.K."/>
            <person name="Lee T."/>
            <person name="Mane S."/>
            <person name="Marcais G."/>
            <person name="Marz M."/>
            <person name="McElroy A.P."/>
            <person name="Modise T."/>
            <person name="Nefedov M."/>
            <person name="Notredame C."/>
            <person name="Paton I.R."/>
            <person name="Payne W.S."/>
            <person name="Pertea G."/>
            <person name="Prickett D."/>
            <person name="Puiu D."/>
            <person name="Qioa D."/>
            <person name="Raineri E."/>
            <person name="Ruffier M."/>
            <person name="Salzberg S.L."/>
            <person name="Schatz M.C."/>
            <person name="Scheuring C."/>
            <person name="Schmidt C.J."/>
            <person name="Schroeder S."/>
            <person name="Searle S.M."/>
            <person name="Smith E.J."/>
            <person name="Smith J."/>
            <person name="Sonstegard T.S."/>
            <person name="Stadler P.F."/>
            <person name="Tafer H."/>
            <person name="Tu Z.J."/>
            <person name="Van Tassell C.P."/>
            <person name="Vilella A.J."/>
            <person name="Williams K.P."/>
            <person name="Yorke J.A."/>
            <person name="Zhang L."/>
            <person name="Zhang H.B."/>
            <person name="Zhang X."/>
            <person name="Zhang Y."/>
            <person name="Reed K.M."/>
        </authorList>
    </citation>
    <scope>NUCLEOTIDE SEQUENCE [LARGE SCALE GENOMIC DNA]</scope>
</reference>
<protein>
    <recommendedName>
        <fullName evidence="12">Homeobox domain-containing protein</fullName>
    </recommendedName>
</protein>
<dbReference type="InterPro" id="IPR009057">
    <property type="entry name" value="Homeodomain-like_sf"/>
</dbReference>
<dbReference type="SMART" id="SM00389">
    <property type="entry name" value="HOX"/>
    <property type="match status" value="1"/>
</dbReference>
<keyword evidence="6 9" id="KW-0238">DNA-binding</keyword>
<dbReference type="InterPro" id="IPR051968">
    <property type="entry name" value="ZnFinger_Homeobox_TR"/>
</dbReference>
<evidence type="ECO:0000313" key="14">
    <source>
        <dbReference type="Proteomes" id="UP000001645"/>
    </source>
</evidence>
<reference evidence="13" key="2">
    <citation type="submission" date="2025-08" db="UniProtKB">
        <authorList>
            <consortium name="Ensembl"/>
        </authorList>
    </citation>
    <scope>IDENTIFICATION</scope>
</reference>
<evidence type="ECO:0000256" key="2">
    <source>
        <dbReference type="ARBA" id="ARBA00022723"/>
    </source>
</evidence>
<evidence type="ECO:0000256" key="8">
    <source>
        <dbReference type="ARBA" id="ARBA00023242"/>
    </source>
</evidence>
<feature type="region of interest" description="Disordered" evidence="11">
    <location>
        <begin position="1"/>
        <end position="38"/>
    </location>
</feature>
<dbReference type="AlphaFoldDB" id="A0A803YQN5"/>
<keyword evidence="14" id="KW-1185">Reference proteome</keyword>
<evidence type="ECO:0000256" key="10">
    <source>
        <dbReference type="RuleBase" id="RU000682"/>
    </source>
</evidence>
<keyword evidence="3" id="KW-0677">Repeat</keyword>
<dbReference type="InterPro" id="IPR001356">
    <property type="entry name" value="HD"/>
</dbReference>
<evidence type="ECO:0000256" key="1">
    <source>
        <dbReference type="ARBA" id="ARBA00004123"/>
    </source>
</evidence>
<dbReference type="SUPFAM" id="SSF46689">
    <property type="entry name" value="Homeodomain-like"/>
    <property type="match status" value="1"/>
</dbReference>
<dbReference type="GO" id="GO:0000981">
    <property type="term" value="F:DNA-binding transcription factor activity, RNA polymerase II-specific"/>
    <property type="evidence" value="ECO:0007669"/>
    <property type="project" value="InterPro"/>
</dbReference>
<evidence type="ECO:0000256" key="3">
    <source>
        <dbReference type="ARBA" id="ARBA00022737"/>
    </source>
</evidence>
<keyword evidence="4" id="KW-0863">Zinc-finger</keyword>
<dbReference type="Ensembl" id="ENSMGAT00000024014.1">
    <property type="protein sequence ID" value="ENSMGAP00000034083.1"/>
    <property type="gene ID" value="ENSMGAG00000022711.1"/>
</dbReference>
<dbReference type="PROSITE" id="PS00027">
    <property type="entry name" value="HOMEOBOX_1"/>
    <property type="match status" value="1"/>
</dbReference>
<feature type="domain" description="Homeobox" evidence="12">
    <location>
        <begin position="31"/>
        <end position="91"/>
    </location>
</feature>
<sequence length="134" mass="15490">VFSGSMKRKLDDKEDNNCSEKEGGNSGEDQHRDKRLRTTITPEQLEILYEKYLLDSNPTRKMLDHIAREVGLKKRVVQVWFQNTRARERKGQFRAVGPAQSHKRCPFCRALFKAKSQPALGGLRFLPLCDDMIL</sequence>
<dbReference type="FunFam" id="1.10.10.60:FF:000082">
    <property type="entry name" value="Putative zinc finger homeobox protein 4"/>
    <property type="match status" value="1"/>
</dbReference>
<keyword evidence="5" id="KW-0862">Zinc</keyword>
<keyword evidence="7 9" id="KW-0371">Homeobox</keyword>
<evidence type="ECO:0000256" key="6">
    <source>
        <dbReference type="ARBA" id="ARBA00023125"/>
    </source>
</evidence>
<keyword evidence="2" id="KW-0479">Metal-binding</keyword>
<evidence type="ECO:0000256" key="9">
    <source>
        <dbReference type="PROSITE-ProRule" id="PRU00108"/>
    </source>
</evidence>
<dbReference type="PROSITE" id="PS50071">
    <property type="entry name" value="HOMEOBOX_2"/>
    <property type="match status" value="1"/>
</dbReference>
<evidence type="ECO:0000256" key="7">
    <source>
        <dbReference type="ARBA" id="ARBA00023155"/>
    </source>
</evidence>
<dbReference type="GO" id="GO:0008270">
    <property type="term" value="F:zinc ion binding"/>
    <property type="evidence" value="ECO:0007669"/>
    <property type="project" value="UniProtKB-KW"/>
</dbReference>
<name>A0A803YQN5_MELGA</name>
<evidence type="ECO:0000256" key="4">
    <source>
        <dbReference type="ARBA" id="ARBA00022771"/>
    </source>
</evidence>
<dbReference type="Pfam" id="PF00046">
    <property type="entry name" value="Homeodomain"/>
    <property type="match status" value="1"/>
</dbReference>
<keyword evidence="8 9" id="KW-0539">Nucleus</keyword>
<dbReference type="GO" id="GO:0005634">
    <property type="term" value="C:nucleus"/>
    <property type="evidence" value="ECO:0007669"/>
    <property type="project" value="UniProtKB-SubCell"/>
</dbReference>
<evidence type="ECO:0000313" key="13">
    <source>
        <dbReference type="Ensembl" id="ENSMGAP00000034083.1"/>
    </source>
</evidence>
<dbReference type="CDD" id="cd00086">
    <property type="entry name" value="homeodomain"/>
    <property type="match status" value="1"/>
</dbReference>
<dbReference type="GO" id="GO:0000978">
    <property type="term" value="F:RNA polymerase II cis-regulatory region sequence-specific DNA binding"/>
    <property type="evidence" value="ECO:0007669"/>
    <property type="project" value="TreeGrafter"/>
</dbReference>
<evidence type="ECO:0000259" key="12">
    <source>
        <dbReference type="PROSITE" id="PS50071"/>
    </source>
</evidence>
<evidence type="ECO:0000256" key="5">
    <source>
        <dbReference type="ARBA" id="ARBA00022833"/>
    </source>
</evidence>
<dbReference type="PANTHER" id="PTHR45891:SF2">
    <property type="entry name" value="ZINC FINGER HOMEOBOX PROTEIN 4"/>
    <property type="match status" value="1"/>
</dbReference>
<dbReference type="InterPro" id="IPR017970">
    <property type="entry name" value="Homeobox_CS"/>
</dbReference>
<evidence type="ECO:0000256" key="11">
    <source>
        <dbReference type="SAM" id="MobiDB-lite"/>
    </source>
</evidence>
<proteinExistence type="predicted"/>
<reference evidence="13" key="3">
    <citation type="submission" date="2025-09" db="UniProtKB">
        <authorList>
            <consortium name="Ensembl"/>
        </authorList>
    </citation>
    <scope>IDENTIFICATION</scope>
</reference>
<dbReference type="GeneTree" id="ENSGT00940000159542"/>
<organism evidence="13 14">
    <name type="scientific">Meleagris gallopavo</name>
    <name type="common">Wild turkey</name>
    <dbReference type="NCBI Taxonomy" id="9103"/>
    <lineage>
        <taxon>Eukaryota</taxon>
        <taxon>Metazoa</taxon>
        <taxon>Chordata</taxon>
        <taxon>Craniata</taxon>
        <taxon>Vertebrata</taxon>
        <taxon>Euteleostomi</taxon>
        <taxon>Archelosauria</taxon>
        <taxon>Archosauria</taxon>
        <taxon>Dinosauria</taxon>
        <taxon>Saurischia</taxon>
        <taxon>Theropoda</taxon>
        <taxon>Coelurosauria</taxon>
        <taxon>Aves</taxon>
        <taxon>Neognathae</taxon>
        <taxon>Galloanserae</taxon>
        <taxon>Galliformes</taxon>
        <taxon>Phasianidae</taxon>
        <taxon>Meleagridinae</taxon>
        <taxon>Meleagris</taxon>
    </lineage>
</organism>
<dbReference type="Proteomes" id="UP000001645">
    <property type="component" value="Chromosome 3"/>
</dbReference>
<accession>A0A803YQN5</accession>
<comment type="subcellular location">
    <subcellularLocation>
        <location evidence="1 9 10">Nucleus</location>
    </subcellularLocation>
</comment>
<feature type="DNA-binding region" description="Homeobox" evidence="9">
    <location>
        <begin position="33"/>
        <end position="92"/>
    </location>
</feature>